<evidence type="ECO:0000313" key="1">
    <source>
        <dbReference type="EMBL" id="QMS99870.1"/>
    </source>
</evidence>
<dbReference type="KEGG" id="gji:H1R19_12840"/>
<keyword evidence="2" id="KW-1185">Reference proteome</keyword>
<reference evidence="2" key="1">
    <citation type="submission" date="2020-07" db="EMBL/GenBank/DDBJ databases">
        <title>novel species isolated from the respiratory tract of Marmot.</title>
        <authorList>
            <person name="Zhang G."/>
        </authorList>
    </citation>
    <scope>NUCLEOTIDE SEQUENCE [LARGE SCALE GENOMIC DNA]</scope>
    <source>
        <strain evidence="2">686</strain>
    </source>
</reference>
<dbReference type="AlphaFoldDB" id="A0A7D7QXR7"/>
<dbReference type="EMBL" id="CP059491">
    <property type="protein sequence ID" value="QMS99870.1"/>
    <property type="molecule type" value="Genomic_DNA"/>
</dbReference>
<organism evidence="1 2">
    <name type="scientific">Gordonia jinghuaiqii</name>
    <dbReference type="NCBI Taxonomy" id="2758710"/>
    <lineage>
        <taxon>Bacteria</taxon>
        <taxon>Bacillati</taxon>
        <taxon>Actinomycetota</taxon>
        <taxon>Actinomycetes</taxon>
        <taxon>Mycobacteriales</taxon>
        <taxon>Gordoniaceae</taxon>
        <taxon>Gordonia</taxon>
    </lineage>
</organism>
<dbReference type="RefSeq" id="WP_219849221.1">
    <property type="nucleotide sequence ID" value="NZ_CP059491.1"/>
</dbReference>
<name>A0A7D7QXR7_9ACTN</name>
<proteinExistence type="predicted"/>
<evidence type="ECO:0000313" key="2">
    <source>
        <dbReference type="Proteomes" id="UP000515663"/>
    </source>
</evidence>
<dbReference type="GO" id="GO:0003677">
    <property type="term" value="F:DNA binding"/>
    <property type="evidence" value="ECO:0007669"/>
    <property type="project" value="InterPro"/>
</dbReference>
<sequence length="359" mass="40486">MPSSDVRQLLDGFAQHRLTISHDTFAHYPAERIARHLRDLFISCGMLAPYDRNLDRFTSWLEKKVASTPIHQSQQVITGFATWHHLRNLRARAQRQPLENGPIANAKQEITVAIDFVNWLYTRNTPLAETTQSDIDTWLATGPTTRNTARMFVRWCITHQHMAAHLTAPYRRARTHPMTSDDERYAQLTTILERRETPEWIKAATVLLLICAQPVSRIAAIELDALRTDDSGSLWIRFADAEVELPPPLADPVTALIAQRPNMNTAANRTSQWLFPGVTAGHHINPQSLMGKLRANGIDLQGARNSAMRELVRSIPPAIAATQFGYRAQTTERHAFVSGTNWSAYPELHQDPDTTEPGI</sequence>
<accession>A0A7D7QXR7</accession>
<gene>
    <name evidence="1" type="ORF">H1R19_12840</name>
</gene>
<dbReference type="SUPFAM" id="SSF56349">
    <property type="entry name" value="DNA breaking-rejoining enzymes"/>
    <property type="match status" value="1"/>
</dbReference>
<protein>
    <recommendedName>
        <fullName evidence="3">Integrase</fullName>
    </recommendedName>
</protein>
<dbReference type="InterPro" id="IPR011010">
    <property type="entry name" value="DNA_brk_join_enz"/>
</dbReference>
<evidence type="ECO:0008006" key="3">
    <source>
        <dbReference type="Google" id="ProtNLM"/>
    </source>
</evidence>
<dbReference type="Proteomes" id="UP000515663">
    <property type="component" value="Chromosome"/>
</dbReference>